<keyword evidence="5" id="KW-1185">Reference proteome</keyword>
<evidence type="ECO:0000256" key="1">
    <source>
        <dbReference type="PIRNR" id="PIRNR012524"/>
    </source>
</evidence>
<comment type="caution">
    <text evidence="4">The sequence shown here is derived from an EMBL/GenBank/DDBJ whole genome shotgun (WGS) entry which is preliminary data.</text>
</comment>
<dbReference type="EMBL" id="BAABDH010000020">
    <property type="protein sequence ID" value="GAA3928078.1"/>
    <property type="molecule type" value="Genomic_DNA"/>
</dbReference>
<dbReference type="InterPro" id="IPR014464">
    <property type="entry name" value="CvfB_fam"/>
</dbReference>
<gene>
    <name evidence="4" type="ORF">GCM10022406_12140</name>
</gene>
<dbReference type="Pfam" id="PF17783">
    <property type="entry name" value="WHD_CvfB"/>
    <property type="match status" value="1"/>
</dbReference>
<evidence type="ECO:0000313" key="4">
    <source>
        <dbReference type="EMBL" id="GAA3928078.1"/>
    </source>
</evidence>
<sequence length="278" mass="31066">MLALGDFNELEVARAVDFGLYLTSDDGDLLLPGKYVPEGTQIGDRLRVFVYRDSEDRLIATNLVPLAKVNEFAALTVRDVSEVGAFLDWGLEKDLFLPYRNQRRALRPGQRVTVFVYLDETSDRIVANAKWERYLPDVDFPGQAGDQVALFVADDTELGYPVIVNGVHQGLLYHNEVFRPLRLGDTPTGYVRQVRPDGKLDISLQKAGYDEALDAADTLLEVLRKAGGTLPLSDKSEPDDVYRRLGMSKKVFKKALGTLYRRGLVQLSAEETRLVSGE</sequence>
<dbReference type="Pfam" id="PF13509">
    <property type="entry name" value="S1_2"/>
    <property type="match status" value="2"/>
</dbReference>
<evidence type="ECO:0000313" key="5">
    <source>
        <dbReference type="Proteomes" id="UP001499909"/>
    </source>
</evidence>
<evidence type="ECO:0000259" key="3">
    <source>
        <dbReference type="Pfam" id="PF17783"/>
    </source>
</evidence>
<dbReference type="InterPro" id="IPR039566">
    <property type="entry name" value="CvfB_S1_st"/>
</dbReference>
<dbReference type="Gene3D" id="2.40.50.140">
    <property type="entry name" value="Nucleic acid-binding proteins"/>
    <property type="match status" value="1"/>
</dbReference>
<dbReference type="PANTHER" id="PTHR37296:SF1">
    <property type="entry name" value="CONSERVED VIRULENCE FACTOR B"/>
    <property type="match status" value="1"/>
</dbReference>
<comment type="similarity">
    <text evidence="1">Belongs to the CvfB family.</text>
</comment>
<dbReference type="Proteomes" id="UP001499909">
    <property type="component" value="Unassembled WGS sequence"/>
</dbReference>
<dbReference type="PIRSF" id="PIRSF012524">
    <property type="entry name" value="YitL_S1"/>
    <property type="match status" value="1"/>
</dbReference>
<dbReference type="RefSeq" id="WP_345111505.1">
    <property type="nucleotide sequence ID" value="NZ_BAABDH010000020.1"/>
</dbReference>
<organism evidence="4 5">
    <name type="scientific">Hymenobacter algoricola</name>
    <dbReference type="NCBI Taxonomy" id="486267"/>
    <lineage>
        <taxon>Bacteria</taxon>
        <taxon>Pseudomonadati</taxon>
        <taxon>Bacteroidota</taxon>
        <taxon>Cytophagia</taxon>
        <taxon>Cytophagales</taxon>
        <taxon>Hymenobacteraceae</taxon>
        <taxon>Hymenobacter</taxon>
    </lineage>
</organism>
<evidence type="ECO:0000259" key="2">
    <source>
        <dbReference type="Pfam" id="PF13509"/>
    </source>
</evidence>
<feature type="domain" description="Conserved virulence factor B first S1" evidence="2">
    <location>
        <begin position="4"/>
        <end position="61"/>
    </location>
</feature>
<feature type="domain" description="Conserved virulence factor B first S1" evidence="2">
    <location>
        <begin position="74"/>
        <end position="122"/>
    </location>
</feature>
<reference evidence="5" key="1">
    <citation type="journal article" date="2019" name="Int. J. Syst. Evol. Microbiol.">
        <title>The Global Catalogue of Microorganisms (GCM) 10K type strain sequencing project: providing services to taxonomists for standard genome sequencing and annotation.</title>
        <authorList>
            <consortium name="The Broad Institute Genomics Platform"/>
            <consortium name="The Broad Institute Genome Sequencing Center for Infectious Disease"/>
            <person name="Wu L."/>
            <person name="Ma J."/>
        </authorList>
    </citation>
    <scope>NUCLEOTIDE SEQUENCE [LARGE SCALE GENOMIC DNA]</scope>
    <source>
        <strain evidence="5">JCM 17214</strain>
    </source>
</reference>
<name>A0ABP7MQD7_9BACT</name>
<feature type="domain" description="Conserved virulence factor B-like winged helix" evidence="3">
    <location>
        <begin position="217"/>
        <end position="274"/>
    </location>
</feature>
<protein>
    <submittedName>
        <fullName evidence="4">S1-like domain-containing RNA-binding protein</fullName>
    </submittedName>
</protein>
<proteinExistence type="inferred from homology"/>
<dbReference type="InterPro" id="IPR036388">
    <property type="entry name" value="WH-like_DNA-bd_sf"/>
</dbReference>
<dbReference type="Gene3D" id="1.10.10.10">
    <property type="entry name" value="Winged helix-like DNA-binding domain superfamily/Winged helix DNA-binding domain"/>
    <property type="match status" value="1"/>
</dbReference>
<dbReference type="PANTHER" id="PTHR37296">
    <property type="entry name" value="CONSERVED VIRULENCE FACTOR B"/>
    <property type="match status" value="1"/>
</dbReference>
<dbReference type="InterPro" id="IPR040764">
    <property type="entry name" value="CvfB_WH"/>
</dbReference>
<dbReference type="InterPro" id="IPR012340">
    <property type="entry name" value="NA-bd_OB-fold"/>
</dbReference>
<accession>A0ABP7MQD7</accession>